<keyword evidence="2" id="KW-1185">Reference proteome</keyword>
<accession>M7SGV3</accession>
<dbReference type="OMA" id="EDSRWIA"/>
<evidence type="ECO:0000313" key="1">
    <source>
        <dbReference type="EMBL" id="EMR65514.1"/>
    </source>
</evidence>
<dbReference type="STRING" id="1287681.M7SGV3"/>
<dbReference type="eggNOG" id="ENOG502QUUP">
    <property type="taxonomic scope" value="Eukaryota"/>
</dbReference>
<dbReference type="InterPro" id="IPR051091">
    <property type="entry name" value="O-Glucosyltr/Glycosyltrsf_90"/>
</dbReference>
<dbReference type="AlphaFoldDB" id="M7SGV3"/>
<dbReference type="GO" id="GO:0016740">
    <property type="term" value="F:transferase activity"/>
    <property type="evidence" value="ECO:0007669"/>
    <property type="project" value="UniProtKB-KW"/>
</dbReference>
<dbReference type="KEGG" id="ela:UCREL1_7507"/>
<dbReference type="PANTHER" id="PTHR12203">
    <property type="entry name" value="KDEL LYS-ASP-GLU-LEU CONTAINING - RELATED"/>
    <property type="match status" value="1"/>
</dbReference>
<name>M7SGV3_EUTLA</name>
<dbReference type="EMBL" id="KB706854">
    <property type="protein sequence ID" value="EMR65514.1"/>
    <property type="molecule type" value="Genomic_DNA"/>
</dbReference>
<proteinExistence type="predicted"/>
<dbReference type="Proteomes" id="UP000012174">
    <property type="component" value="Unassembled WGS sequence"/>
</dbReference>
<sequence>MCSSSFSGPHVVDYADPIAFDGKINRAFWQGKVTDTRVLTHQSIHGGHRQRLVHLANNASSADSVSIIVGFETGAEKDKQVKFHYEDIKAQTINGHLPLSFSFTHSGSCDTVDCQLIRQEFGFEEEGTYIDKRYAVLLDTPDGPSPDLLPVLRSNSVPMISSIFREWYTERLMPWVHFVPIDPRYHGLHSTLSYFIGLKYRGRLNGSPQVTESRKEDSRWIATESRKWANKALRREDMEVYLFRLLLEWGRVIDDDRDSLGFGLKDPS</sequence>
<protein>
    <submittedName>
        <fullName evidence="1">Putative glycosyltransferase family 90 protein</fullName>
    </submittedName>
</protein>
<dbReference type="PANTHER" id="PTHR12203:SF35">
    <property type="entry name" value="PROTEIN O-GLUCOSYLTRANSFERASE 1"/>
    <property type="match status" value="1"/>
</dbReference>
<keyword evidence="1" id="KW-0808">Transferase</keyword>
<dbReference type="HOGENOM" id="CLU_005027_0_0_1"/>
<dbReference type="OrthoDB" id="541052at2759"/>
<organism evidence="1 2">
    <name type="scientific">Eutypa lata (strain UCR-EL1)</name>
    <name type="common">Grapevine dieback disease fungus</name>
    <name type="synonym">Eutypa armeniacae</name>
    <dbReference type="NCBI Taxonomy" id="1287681"/>
    <lineage>
        <taxon>Eukaryota</taxon>
        <taxon>Fungi</taxon>
        <taxon>Dikarya</taxon>
        <taxon>Ascomycota</taxon>
        <taxon>Pezizomycotina</taxon>
        <taxon>Sordariomycetes</taxon>
        <taxon>Xylariomycetidae</taxon>
        <taxon>Xylariales</taxon>
        <taxon>Diatrypaceae</taxon>
        <taxon>Eutypa</taxon>
    </lineage>
</organism>
<gene>
    <name evidence="1" type="ORF">UCREL1_7507</name>
</gene>
<reference evidence="2" key="1">
    <citation type="journal article" date="2013" name="Genome Announc.">
        <title>Draft genome sequence of the grapevine dieback fungus Eutypa lata UCR-EL1.</title>
        <authorList>
            <person name="Blanco-Ulate B."/>
            <person name="Rolshausen P.E."/>
            <person name="Cantu D."/>
        </authorList>
    </citation>
    <scope>NUCLEOTIDE SEQUENCE [LARGE SCALE GENOMIC DNA]</scope>
    <source>
        <strain evidence="2">UCR-EL1</strain>
    </source>
</reference>
<evidence type="ECO:0000313" key="2">
    <source>
        <dbReference type="Proteomes" id="UP000012174"/>
    </source>
</evidence>